<proteinExistence type="predicted"/>
<name>A0A7J4JJN9_9ARCH</name>
<accession>A0A7J4JJN9</accession>
<dbReference type="AlphaFoldDB" id="A0A7J4JJN9"/>
<reference evidence="2" key="2">
    <citation type="submission" date="2021-03" db="EMBL/GenBank/DDBJ databases">
        <authorList>
            <person name="Jaffe A."/>
        </authorList>
    </citation>
    <scope>NUCLEOTIDE SEQUENCE</scope>
    <source>
        <strain evidence="2">RIFCSPLOWO2_01_FULL_58_19</strain>
    </source>
</reference>
<dbReference type="Proteomes" id="UP000678237">
    <property type="component" value="Unassembled WGS sequence"/>
</dbReference>
<dbReference type="EMBL" id="JAGVWE010000004">
    <property type="protein sequence ID" value="MBS3063045.1"/>
    <property type="molecule type" value="Genomic_DNA"/>
</dbReference>
<gene>
    <name evidence="1" type="ORF">HA252_04130</name>
    <name evidence="2" type="ORF">J4203_04180</name>
</gene>
<dbReference type="EMBL" id="DUGH01000100">
    <property type="protein sequence ID" value="HIH16565.1"/>
    <property type="molecule type" value="Genomic_DNA"/>
</dbReference>
<comment type="caution">
    <text evidence="1">The sequence shown here is derived from an EMBL/GenBank/DDBJ whole genome shotgun (WGS) entry which is preliminary data.</text>
</comment>
<dbReference type="Proteomes" id="UP000564964">
    <property type="component" value="Unassembled WGS sequence"/>
</dbReference>
<sequence>MPKLERVVAGSELDIERVLELCRVLEEGGAKAQDSSIAVERRFSFGGKL</sequence>
<reference evidence="3" key="1">
    <citation type="journal article" date="2020" name="bioRxiv">
        <title>A rank-normalized archaeal taxonomy based on genome phylogeny resolves widespread incomplete and uneven classifications.</title>
        <authorList>
            <person name="Rinke C."/>
            <person name="Chuvochina M."/>
            <person name="Mussig A.J."/>
            <person name="Chaumeil P.-A."/>
            <person name="Waite D.W."/>
            <person name="Whitman W.B."/>
            <person name="Parks D.H."/>
            <person name="Hugenholtz P."/>
        </authorList>
    </citation>
    <scope>NUCLEOTIDE SEQUENCE [LARGE SCALE GENOMIC DNA]</scope>
</reference>
<evidence type="ECO:0000313" key="1">
    <source>
        <dbReference type="EMBL" id="HIH16565.1"/>
    </source>
</evidence>
<evidence type="ECO:0000313" key="3">
    <source>
        <dbReference type="Proteomes" id="UP000564964"/>
    </source>
</evidence>
<evidence type="ECO:0000313" key="2">
    <source>
        <dbReference type="EMBL" id="MBS3063045.1"/>
    </source>
</evidence>
<reference evidence="2" key="3">
    <citation type="submission" date="2021-05" db="EMBL/GenBank/DDBJ databases">
        <title>Protein family content uncovers lineage relationships and bacterial pathway maintenance mechanisms in DPANN archaea.</title>
        <authorList>
            <person name="Castelle C.J."/>
            <person name="Meheust R."/>
            <person name="Jaffe A.L."/>
            <person name="Seitz K."/>
            <person name="Gong X."/>
            <person name="Baker B.J."/>
            <person name="Banfield J.F."/>
        </authorList>
    </citation>
    <scope>NUCLEOTIDE SEQUENCE</scope>
    <source>
        <strain evidence="2">RIFCSPLOWO2_01_FULL_58_19</strain>
    </source>
</reference>
<protein>
    <submittedName>
        <fullName evidence="1">Uncharacterized protein</fullName>
    </submittedName>
</protein>
<organism evidence="1 3">
    <name type="scientific">Candidatus Iainarchaeum sp</name>
    <dbReference type="NCBI Taxonomy" id="3101447"/>
    <lineage>
        <taxon>Archaea</taxon>
        <taxon>Candidatus Iainarchaeota</taxon>
        <taxon>Candidatus Iainarchaeia</taxon>
        <taxon>Candidatus Iainarchaeales</taxon>
        <taxon>Candidatus Iainarchaeaceae</taxon>
        <taxon>Candidatus Iainarchaeum</taxon>
    </lineage>
</organism>